<dbReference type="EMBL" id="OY660881">
    <property type="protein sequence ID" value="CAJ1079930.1"/>
    <property type="molecule type" value="Genomic_DNA"/>
</dbReference>
<proteinExistence type="predicted"/>
<gene>
    <name evidence="1" type="ORF">XNOV1_A018988</name>
</gene>
<dbReference type="InterPro" id="IPR012337">
    <property type="entry name" value="RNaseH-like_sf"/>
</dbReference>
<evidence type="ECO:0000313" key="1">
    <source>
        <dbReference type="EMBL" id="CAJ1079930.1"/>
    </source>
</evidence>
<dbReference type="AlphaFoldDB" id="A0AAV1H323"/>
<keyword evidence="2" id="KW-1185">Reference proteome</keyword>
<sequence length="374" mass="42990">MKQCWMDTSESLFADFKNKDAIIKQISKLQLSDSTLCRHVEDISDNLFFKLIEDLKKASHFSLALDESTDVLDTAQLMIWVRFFNGKCFNEELLALLPLTGQTRGEDVCLTVMNFFRGPGKDTDLGKLVSVTTDGAPSMVGRETGLVALLRKELEVPNFLSYHCIIHQEQLCCKLRSGELKTTMGKVVKVVNFIRSHALKHRQFRTLVEEYEMLYQDLSLHAEVRWLSRGIVLEKFMDLLPVIREFIRQKQQADLYYVSDDKFALEVAFLADITKHLNTLNLKLQGKGKVLPVLVNDVSAFREKLTLHRQQLGASDFTHFPFLSTQVSKRRTSFRPKICVAYFDELATEFGNRFTDLKVIMPVIRMVENPYSTD</sequence>
<dbReference type="SUPFAM" id="SSF53098">
    <property type="entry name" value="Ribonuclease H-like"/>
    <property type="match status" value="1"/>
</dbReference>
<organism evidence="1 2">
    <name type="scientific">Xyrichtys novacula</name>
    <name type="common">Pearly razorfish</name>
    <name type="synonym">Hemipteronotus novacula</name>
    <dbReference type="NCBI Taxonomy" id="13765"/>
    <lineage>
        <taxon>Eukaryota</taxon>
        <taxon>Metazoa</taxon>
        <taxon>Chordata</taxon>
        <taxon>Craniata</taxon>
        <taxon>Vertebrata</taxon>
        <taxon>Euteleostomi</taxon>
        <taxon>Actinopterygii</taxon>
        <taxon>Neopterygii</taxon>
        <taxon>Teleostei</taxon>
        <taxon>Neoteleostei</taxon>
        <taxon>Acanthomorphata</taxon>
        <taxon>Eupercaria</taxon>
        <taxon>Labriformes</taxon>
        <taxon>Labridae</taxon>
        <taxon>Xyrichtys</taxon>
    </lineage>
</organism>
<evidence type="ECO:0000313" key="2">
    <source>
        <dbReference type="Proteomes" id="UP001178508"/>
    </source>
</evidence>
<dbReference type="PANTHER" id="PTHR45913:SF21">
    <property type="entry name" value="DUF4371 DOMAIN-CONTAINING PROTEIN"/>
    <property type="match status" value="1"/>
</dbReference>
<name>A0AAV1H323_XYRNO</name>
<dbReference type="Proteomes" id="UP001178508">
    <property type="component" value="Chromosome 18"/>
</dbReference>
<protein>
    <submittedName>
        <fullName evidence="1">PREDICTED: general transcription factor II-I repeat domain-containing protein 2-like</fullName>
    </submittedName>
</protein>
<reference evidence="1" key="1">
    <citation type="submission" date="2023-08" db="EMBL/GenBank/DDBJ databases">
        <authorList>
            <person name="Alioto T."/>
            <person name="Alioto T."/>
            <person name="Gomez Garrido J."/>
        </authorList>
    </citation>
    <scope>NUCLEOTIDE SEQUENCE</scope>
</reference>
<dbReference type="PANTHER" id="PTHR45913">
    <property type="entry name" value="EPM2A-INTERACTING PROTEIN 1"/>
    <property type="match status" value="1"/>
</dbReference>
<feature type="non-terminal residue" evidence="1">
    <location>
        <position position="374"/>
    </location>
</feature>
<accession>A0AAV1H323</accession>